<feature type="non-terminal residue" evidence="4">
    <location>
        <position position="1"/>
    </location>
</feature>
<dbReference type="InterPro" id="IPR036322">
    <property type="entry name" value="WD40_repeat_dom_sf"/>
</dbReference>
<sequence>VYCLKFDRTGRYFVTGADDQLVKLFHLGAGAVLVCSLRGHAGVVSDIDVSVDNALLATASADGDVRVWGLRDGCPVAILRGHKDGANMVSLDLQYMNPGDFIANDSIDEGVTLIAQMQHGNVVNENQQQGVGTRAKRKTVKVMCIARCPIGGHFATGSDDGIGRVERLLVLLQGHNNAITDMKYSSAGDRLLTASMKDGVVRVWSWGKESPIVIDGIPSIIANNEQQAKTTAHKFFNLSQVLIRLTPIGQGETTTPGSQMIYVWDSQSGKCLMGIASSHTSLCSTLVTHPFLPSVVATAGADGVINVWDLDRGERFFTHKNSLLHGPMPTDSTESRGKHCGYLEGQFSPDGLFLIVSDEAGRVTIFDTLLPSKDHGSKNLSLSAPSFMKEQYFANDYYELFYDANGYCIERGSEQPPHLAP</sequence>
<dbReference type="PROSITE" id="PS00678">
    <property type="entry name" value="WD_REPEATS_1"/>
    <property type="match status" value="1"/>
</dbReference>
<keyword evidence="5" id="KW-1185">Reference proteome</keyword>
<dbReference type="Proteomes" id="UP000001449">
    <property type="component" value="Chromosome 5"/>
</dbReference>
<evidence type="ECO:0000256" key="2">
    <source>
        <dbReference type="ARBA" id="ARBA00022737"/>
    </source>
</evidence>
<dbReference type="GeneID" id="7445206"/>
<keyword evidence="1 3" id="KW-0853">WD repeat</keyword>
<organism evidence="4 5">
    <name type="scientific">Thalassiosira pseudonana</name>
    <name type="common">Marine diatom</name>
    <name type="synonym">Cyclotella nana</name>
    <dbReference type="NCBI Taxonomy" id="35128"/>
    <lineage>
        <taxon>Eukaryota</taxon>
        <taxon>Sar</taxon>
        <taxon>Stramenopiles</taxon>
        <taxon>Ochrophyta</taxon>
        <taxon>Bacillariophyta</taxon>
        <taxon>Coscinodiscophyceae</taxon>
        <taxon>Thalassiosirophycidae</taxon>
        <taxon>Thalassiosirales</taxon>
        <taxon>Thalassiosiraceae</taxon>
        <taxon>Thalassiosira</taxon>
    </lineage>
</organism>
<feature type="repeat" description="WD" evidence="3">
    <location>
        <begin position="172"/>
        <end position="205"/>
    </location>
</feature>
<dbReference type="PROSITE" id="PS50294">
    <property type="entry name" value="WD_REPEATS_REGION"/>
    <property type="match status" value="2"/>
</dbReference>
<protein>
    <submittedName>
        <fullName evidence="4">WD40-repeat protein</fullName>
    </submittedName>
</protein>
<dbReference type="OMA" id="CIARCPI"/>
<dbReference type="InterPro" id="IPR001680">
    <property type="entry name" value="WD40_rpt"/>
</dbReference>
<dbReference type="InterPro" id="IPR015943">
    <property type="entry name" value="WD40/YVTN_repeat-like_dom_sf"/>
</dbReference>
<dbReference type="InterPro" id="IPR019775">
    <property type="entry name" value="WD40_repeat_CS"/>
</dbReference>
<dbReference type="InterPro" id="IPR052060">
    <property type="entry name" value="Bromo_WD_repeat"/>
</dbReference>
<name>B8C3H6_THAPS</name>
<dbReference type="InParanoid" id="B8C3H6"/>
<feature type="repeat" description="WD" evidence="3">
    <location>
        <begin position="37"/>
        <end position="78"/>
    </location>
</feature>
<reference evidence="4 5" key="2">
    <citation type="journal article" date="2008" name="Nature">
        <title>The Phaeodactylum genome reveals the evolutionary history of diatom genomes.</title>
        <authorList>
            <person name="Bowler C."/>
            <person name="Allen A.E."/>
            <person name="Badger J.H."/>
            <person name="Grimwood J."/>
            <person name="Jabbari K."/>
            <person name="Kuo A."/>
            <person name="Maheswari U."/>
            <person name="Martens C."/>
            <person name="Maumus F."/>
            <person name="Otillar R.P."/>
            <person name="Rayko E."/>
            <person name="Salamov A."/>
            <person name="Vandepoele K."/>
            <person name="Beszteri B."/>
            <person name="Gruber A."/>
            <person name="Heijde M."/>
            <person name="Katinka M."/>
            <person name="Mock T."/>
            <person name="Valentin K."/>
            <person name="Verret F."/>
            <person name="Berges J.A."/>
            <person name="Brownlee C."/>
            <person name="Cadoret J.P."/>
            <person name="Chiovitti A."/>
            <person name="Choi C.J."/>
            <person name="Coesel S."/>
            <person name="De Martino A."/>
            <person name="Detter J.C."/>
            <person name="Durkin C."/>
            <person name="Falciatore A."/>
            <person name="Fournet J."/>
            <person name="Haruta M."/>
            <person name="Huysman M.J."/>
            <person name="Jenkins B.D."/>
            <person name="Jiroutova K."/>
            <person name="Jorgensen R.E."/>
            <person name="Joubert Y."/>
            <person name="Kaplan A."/>
            <person name="Kroger N."/>
            <person name="Kroth P.G."/>
            <person name="La Roche J."/>
            <person name="Lindquist E."/>
            <person name="Lommer M."/>
            <person name="Martin-Jezequel V."/>
            <person name="Lopez P.J."/>
            <person name="Lucas S."/>
            <person name="Mangogna M."/>
            <person name="McGinnis K."/>
            <person name="Medlin L.K."/>
            <person name="Montsant A."/>
            <person name="Oudot-Le Secq M.P."/>
            <person name="Napoli C."/>
            <person name="Obornik M."/>
            <person name="Parker M.S."/>
            <person name="Petit J.L."/>
            <person name="Porcel B.M."/>
            <person name="Poulsen N."/>
            <person name="Robison M."/>
            <person name="Rychlewski L."/>
            <person name="Rynearson T.A."/>
            <person name="Schmutz J."/>
            <person name="Shapiro H."/>
            <person name="Siaut M."/>
            <person name="Stanley M."/>
            <person name="Sussman M.R."/>
            <person name="Taylor A.R."/>
            <person name="Vardi A."/>
            <person name="von Dassow P."/>
            <person name="Vyverman W."/>
            <person name="Willis A."/>
            <person name="Wyrwicz L.S."/>
            <person name="Rokhsar D.S."/>
            <person name="Weissenbach J."/>
            <person name="Armbrust E.V."/>
            <person name="Green B.R."/>
            <person name="Van de Peer Y."/>
            <person name="Grigoriev I.V."/>
        </authorList>
    </citation>
    <scope>NUCLEOTIDE SEQUENCE [LARGE SCALE GENOMIC DNA]</scope>
    <source>
        <strain evidence="4 5">CCMP1335</strain>
    </source>
</reference>
<dbReference type="RefSeq" id="XP_002290371.1">
    <property type="nucleotide sequence ID" value="XM_002290335.1"/>
</dbReference>
<dbReference type="EMBL" id="CM000642">
    <property type="protein sequence ID" value="EED92123.1"/>
    <property type="molecule type" value="Genomic_DNA"/>
</dbReference>
<accession>B8C3H6</accession>
<evidence type="ECO:0000256" key="3">
    <source>
        <dbReference type="PROSITE-ProRule" id="PRU00221"/>
    </source>
</evidence>
<dbReference type="HOGENOM" id="CLU_653161_0_0_1"/>
<feature type="non-terminal residue" evidence="4">
    <location>
        <position position="421"/>
    </location>
</feature>
<dbReference type="STRING" id="35128.B8C3H6"/>
<dbReference type="PANTHER" id="PTHR16266:SF17">
    <property type="entry name" value="BRWD3"/>
    <property type="match status" value="1"/>
</dbReference>
<feature type="repeat" description="WD" evidence="3">
    <location>
        <begin position="276"/>
        <end position="318"/>
    </location>
</feature>
<reference evidence="4 5" key="1">
    <citation type="journal article" date="2004" name="Science">
        <title>The genome of the diatom Thalassiosira pseudonana: ecology, evolution, and metabolism.</title>
        <authorList>
            <person name="Armbrust E.V."/>
            <person name="Berges J.A."/>
            <person name="Bowler C."/>
            <person name="Green B.R."/>
            <person name="Martinez D."/>
            <person name="Putnam N.H."/>
            <person name="Zhou S."/>
            <person name="Allen A.E."/>
            <person name="Apt K.E."/>
            <person name="Bechner M."/>
            <person name="Brzezinski M.A."/>
            <person name="Chaal B.K."/>
            <person name="Chiovitti A."/>
            <person name="Davis A.K."/>
            <person name="Demarest M.S."/>
            <person name="Detter J.C."/>
            <person name="Glavina T."/>
            <person name="Goodstein D."/>
            <person name="Hadi M.Z."/>
            <person name="Hellsten U."/>
            <person name="Hildebrand M."/>
            <person name="Jenkins B.D."/>
            <person name="Jurka J."/>
            <person name="Kapitonov V.V."/>
            <person name="Kroger N."/>
            <person name="Lau W.W."/>
            <person name="Lane T.W."/>
            <person name="Larimer F.W."/>
            <person name="Lippmeier J.C."/>
            <person name="Lucas S."/>
            <person name="Medina M."/>
            <person name="Montsant A."/>
            <person name="Obornik M."/>
            <person name="Parker M.S."/>
            <person name="Palenik B."/>
            <person name="Pazour G.J."/>
            <person name="Richardson P.M."/>
            <person name="Rynearson T.A."/>
            <person name="Saito M.A."/>
            <person name="Schwartz D.C."/>
            <person name="Thamatrakoln K."/>
            <person name="Valentin K."/>
            <person name="Vardi A."/>
            <person name="Wilkerson F.P."/>
            <person name="Rokhsar D.S."/>
        </authorList>
    </citation>
    <scope>NUCLEOTIDE SEQUENCE [LARGE SCALE GENOMIC DNA]</scope>
    <source>
        <strain evidence="4 5">CCMP1335</strain>
    </source>
</reference>
<dbReference type="PANTHER" id="PTHR16266">
    <property type="entry name" value="WD REPEAT DOMAIN 9"/>
    <property type="match status" value="1"/>
</dbReference>
<dbReference type="SUPFAM" id="SSF50978">
    <property type="entry name" value="WD40 repeat-like"/>
    <property type="match status" value="1"/>
</dbReference>
<dbReference type="KEGG" id="tps:THAPSDRAFT_262607"/>
<dbReference type="PROSITE" id="PS50082">
    <property type="entry name" value="WD_REPEATS_2"/>
    <property type="match status" value="3"/>
</dbReference>
<dbReference type="PaxDb" id="35128-Thaps262607"/>
<proteinExistence type="predicted"/>
<dbReference type="AlphaFoldDB" id="B8C3H6"/>
<keyword evidence="2" id="KW-0677">Repeat</keyword>
<gene>
    <name evidence="4" type="ORF">THAPSDRAFT_262607</name>
</gene>
<evidence type="ECO:0000313" key="5">
    <source>
        <dbReference type="Proteomes" id="UP000001449"/>
    </source>
</evidence>
<dbReference type="eggNOG" id="KOG0644">
    <property type="taxonomic scope" value="Eukaryota"/>
</dbReference>
<evidence type="ECO:0000313" key="4">
    <source>
        <dbReference type="EMBL" id="EED92123.1"/>
    </source>
</evidence>
<dbReference type="Pfam" id="PF00400">
    <property type="entry name" value="WD40"/>
    <property type="match status" value="3"/>
</dbReference>
<dbReference type="SMART" id="SM00320">
    <property type="entry name" value="WD40"/>
    <property type="match status" value="4"/>
</dbReference>
<evidence type="ECO:0000256" key="1">
    <source>
        <dbReference type="ARBA" id="ARBA00022574"/>
    </source>
</evidence>
<dbReference type="Gene3D" id="2.130.10.10">
    <property type="entry name" value="YVTN repeat-like/Quinoprotein amine dehydrogenase"/>
    <property type="match status" value="3"/>
</dbReference>